<dbReference type="InterPro" id="IPR036397">
    <property type="entry name" value="RNaseH_sf"/>
</dbReference>
<name>A0ABY6LCQ3_9ARAC</name>
<accession>A0ABY6LCQ3</accession>
<gene>
    <name evidence="2" type="ORF">LAZ67_15001920</name>
</gene>
<dbReference type="Gene3D" id="3.30.420.10">
    <property type="entry name" value="Ribonuclease H-like superfamily/Ribonuclease H"/>
    <property type="match status" value="1"/>
</dbReference>
<feature type="domain" description="MTP large subunit lipid-binding" evidence="1">
    <location>
        <begin position="116"/>
        <end position="178"/>
    </location>
</feature>
<dbReference type="EMBL" id="CP092877">
    <property type="protein sequence ID" value="UYV77683.1"/>
    <property type="molecule type" value="Genomic_DNA"/>
</dbReference>
<dbReference type="Proteomes" id="UP001235939">
    <property type="component" value="Chromosome 15"/>
</dbReference>
<keyword evidence="3" id="KW-1185">Reference proteome</keyword>
<proteinExistence type="predicted"/>
<evidence type="ECO:0000313" key="3">
    <source>
        <dbReference type="Proteomes" id="UP001235939"/>
    </source>
</evidence>
<dbReference type="InterPro" id="IPR045811">
    <property type="entry name" value="MTP_lip-bd"/>
</dbReference>
<evidence type="ECO:0000313" key="2">
    <source>
        <dbReference type="EMBL" id="UYV77683.1"/>
    </source>
</evidence>
<evidence type="ECO:0000259" key="1">
    <source>
        <dbReference type="Pfam" id="PF19444"/>
    </source>
</evidence>
<organism evidence="2 3">
    <name type="scientific">Cordylochernes scorpioides</name>
    <dbReference type="NCBI Taxonomy" id="51811"/>
    <lineage>
        <taxon>Eukaryota</taxon>
        <taxon>Metazoa</taxon>
        <taxon>Ecdysozoa</taxon>
        <taxon>Arthropoda</taxon>
        <taxon>Chelicerata</taxon>
        <taxon>Arachnida</taxon>
        <taxon>Pseudoscorpiones</taxon>
        <taxon>Cheliferoidea</taxon>
        <taxon>Chernetidae</taxon>
        <taxon>Cordylochernes</taxon>
    </lineage>
</organism>
<dbReference type="Pfam" id="PF19444">
    <property type="entry name" value="MTP_lip_bd"/>
    <property type="match status" value="1"/>
</dbReference>
<protein>
    <recommendedName>
        <fullName evidence="1">MTP large subunit lipid-binding domain-containing protein</fullName>
    </recommendedName>
</protein>
<sequence length="195" mass="22302">MSLKGRRFDTRESIIADSKKVLKNIPKDAFSKCFKSWEKRWKLCIDAGGDYFGDFIFDQSHYLLDAPCILKRRAYFGSMLFIKTYSDISTRLFVYFLGIQTTCKPIIRVMTILLIGAISVLGSVQVDSSIVQHIQDFNLGGEGLINFITDLDFYSSPFQMCVQMDRPAIDLRLVQWESELATISASDWYLSSTII</sequence>
<reference evidence="2 3" key="1">
    <citation type="submission" date="2022-01" db="EMBL/GenBank/DDBJ databases">
        <title>A chromosomal length assembly of Cordylochernes scorpioides.</title>
        <authorList>
            <person name="Zeh D."/>
            <person name="Zeh J."/>
        </authorList>
    </citation>
    <scope>NUCLEOTIDE SEQUENCE [LARGE SCALE GENOMIC DNA]</scope>
    <source>
        <strain evidence="2">IN4F17</strain>
        <tissue evidence="2">Whole Body</tissue>
    </source>
</reference>